<accession>A0A4P8IZY0</accession>
<feature type="transmembrane region" description="Helical" evidence="1">
    <location>
        <begin position="425"/>
        <end position="445"/>
    </location>
</feature>
<reference evidence="2 3" key="1">
    <citation type="submission" date="2019-05" db="EMBL/GenBank/DDBJ databases">
        <title>Burkholderia sp. DHOD12, isolated from subtropical forest soil.</title>
        <authorList>
            <person name="Gao Z.-H."/>
            <person name="Qiu L.-H."/>
        </authorList>
    </citation>
    <scope>NUCLEOTIDE SEQUENCE [LARGE SCALE GENOMIC DNA]</scope>
    <source>
        <strain evidence="2 3">DHOD12</strain>
    </source>
</reference>
<dbReference type="EMBL" id="CP040078">
    <property type="protein sequence ID" value="QCP53173.1"/>
    <property type="molecule type" value="Genomic_DNA"/>
</dbReference>
<keyword evidence="3" id="KW-1185">Reference proteome</keyword>
<dbReference type="Proteomes" id="UP000298656">
    <property type="component" value="Chromosome 2"/>
</dbReference>
<keyword evidence="1" id="KW-0472">Membrane</keyword>
<name>A0A4P8IZY0_9BURK</name>
<dbReference type="KEGG" id="tvl:FAZ95_29305"/>
<gene>
    <name evidence="2" type="ORF">FAZ95_29305</name>
</gene>
<evidence type="ECO:0000256" key="1">
    <source>
        <dbReference type="SAM" id="Phobius"/>
    </source>
</evidence>
<evidence type="ECO:0000313" key="3">
    <source>
        <dbReference type="Proteomes" id="UP000298656"/>
    </source>
</evidence>
<dbReference type="OrthoDB" id="8756533at2"/>
<keyword evidence="1" id="KW-1133">Transmembrane helix</keyword>
<sequence length="495" mass="54158">MSDVTSSDYRTLVKSRHYIDLPGEPPKSKLWPGVNNLIILRKQRDVVFDIKLGNGATYTVKTDKPQSEYGRFYDPKRNLNVTKVTFQDGEPCHIWLGRTFQGSLILKHGDKVLGRYPIRKMDCTQGCTEDPKDKPAPILIIMHDDKALAHDLLALQDSAVAAQPASASMITAFNRAKSQPGLSSSPFGDTPRPTAATLADTHGLTVTRDGQQEVLQMVHLFEVKPTAGVDVPECVLQFFASGDEKYEIDQRNILSRNWILGQMAGVGGYFRDALAGEEAWLRKFWQRKIYLVRSGGKFVMTFATGPEDWRILGVLLVGYRKTVSAGSQVMTIAGGAGKLGNTARAAWGAAHDSVMHGAGMALAFTMTVDAMVWFKDYREGKKDFCDLFSVLGIDIAKTGLVAGATSMLVSTGITIWAALFGTAALTILTITVGTVLFTIGVGYGVDWMFDKFDLNQKVTKFVHEAGKIVEQALSRDYGDTYAASEWAIVPALAIP</sequence>
<protein>
    <submittedName>
        <fullName evidence="2">Uncharacterized protein</fullName>
    </submittedName>
</protein>
<feature type="transmembrane region" description="Helical" evidence="1">
    <location>
        <begin position="395"/>
        <end position="419"/>
    </location>
</feature>
<dbReference type="RefSeq" id="WP_137335943.1">
    <property type="nucleotide sequence ID" value="NZ_CP040078.1"/>
</dbReference>
<dbReference type="AlphaFoldDB" id="A0A4P8IZY0"/>
<proteinExistence type="predicted"/>
<organism evidence="2 3">
    <name type="scientific">Trinickia violacea</name>
    <dbReference type="NCBI Taxonomy" id="2571746"/>
    <lineage>
        <taxon>Bacteria</taxon>
        <taxon>Pseudomonadati</taxon>
        <taxon>Pseudomonadota</taxon>
        <taxon>Betaproteobacteria</taxon>
        <taxon>Burkholderiales</taxon>
        <taxon>Burkholderiaceae</taxon>
        <taxon>Trinickia</taxon>
    </lineage>
</organism>
<evidence type="ECO:0000313" key="2">
    <source>
        <dbReference type="EMBL" id="QCP53173.1"/>
    </source>
</evidence>
<keyword evidence="1" id="KW-0812">Transmembrane</keyword>